<dbReference type="PANTHER" id="PTHR23355:SF42">
    <property type="entry name" value="RIBONUCLEASE II, CHLOROPLASTIC_MITOCHONDRIAL"/>
    <property type="match status" value="1"/>
</dbReference>
<evidence type="ECO:0000313" key="2">
    <source>
        <dbReference type="EMBL" id="UYG16336.1"/>
    </source>
</evidence>
<dbReference type="InterPro" id="IPR050180">
    <property type="entry name" value="RNR_Ribonuclease"/>
</dbReference>
<protein>
    <submittedName>
        <fullName evidence="2">RNB domain-containing ribonuclease</fullName>
    </submittedName>
</protein>
<evidence type="ECO:0000259" key="1">
    <source>
        <dbReference type="SMART" id="SM00955"/>
    </source>
</evidence>
<dbReference type="EMBL" id="CP107020">
    <property type="protein sequence ID" value="UYG16336.1"/>
    <property type="molecule type" value="Genomic_DNA"/>
</dbReference>
<reference evidence="2" key="1">
    <citation type="submission" date="2022-10" db="EMBL/GenBank/DDBJ databases">
        <title>Whole-Genome Sequencing of Brachybacterium huguangmaarense BRM-3, Isolated from Betula schmidtii.</title>
        <authorList>
            <person name="Haam D."/>
        </authorList>
    </citation>
    <scope>NUCLEOTIDE SEQUENCE</scope>
    <source>
        <strain evidence="2">BRM-3</strain>
    </source>
</reference>
<organism evidence="2 3">
    <name type="scientific">Brachybacterium huguangmaarense</name>
    <dbReference type="NCBI Taxonomy" id="1652028"/>
    <lineage>
        <taxon>Bacteria</taxon>
        <taxon>Bacillati</taxon>
        <taxon>Actinomycetota</taxon>
        <taxon>Actinomycetes</taxon>
        <taxon>Micrococcales</taxon>
        <taxon>Dermabacteraceae</taxon>
        <taxon>Brachybacterium</taxon>
    </lineage>
</organism>
<dbReference type="SUPFAM" id="SSF50249">
    <property type="entry name" value="Nucleic acid-binding proteins"/>
    <property type="match status" value="1"/>
</dbReference>
<dbReference type="SMART" id="SM00955">
    <property type="entry name" value="RNB"/>
    <property type="match status" value="1"/>
</dbReference>
<dbReference type="InterPro" id="IPR001900">
    <property type="entry name" value="RNase_II/R"/>
</dbReference>
<evidence type="ECO:0000313" key="3">
    <source>
        <dbReference type="Proteomes" id="UP001164305"/>
    </source>
</evidence>
<sequence length="509" mass="54139">MALPPVSLHPVDGAVSLELLRGHLDALVERADVPVAFGPEVLEAADRAAASWREDGIERVDRTDVEFVTLDPASSTDLDQAMHLERGGDGRGGYTVLYAIADVPAFVALDGPIDAEARRRGQTVYLPDRRISLHPEALSEGAASLLPDQEAPAFVWRFTLDAQGVVTSTALERAVVRSRAQLAYDAVQSDLDAGRAHPMMTLLMEIGDRRRALEAERGGASLNLPEQEVIADGGSIRLQWRAPLPIEDANAQLSLMTGMAAAQVMIDGGAGILRTMPPADDASVRRLRAAARALGQPWGDDVPYGTFLRTLDPSVPRHLALLNQAASLFRGAGYLAFTGPEELPADETDRAQAAIGAPYAHTTAPLRRLVDRFVLLTCHHLLAGTALPAGLRAALPLIPEAMKETSGRAGTLEREALDLVEVLALAPLVGRELTGTVLETREATEDRPATSLLQFDEPPVSRLAEISGEVGAVVHVRLDGVDIDARTTRFSATGAPAAGRTADETADAS</sequence>
<keyword evidence="3" id="KW-1185">Reference proteome</keyword>
<name>A0ABY6G111_9MICO</name>
<dbReference type="InterPro" id="IPR012340">
    <property type="entry name" value="NA-bd_OB-fold"/>
</dbReference>
<proteinExistence type="predicted"/>
<dbReference type="RefSeq" id="WP_263593549.1">
    <property type="nucleotide sequence ID" value="NZ_CP107020.1"/>
</dbReference>
<feature type="domain" description="RNB" evidence="1">
    <location>
        <begin position="59"/>
        <end position="384"/>
    </location>
</feature>
<dbReference type="Proteomes" id="UP001164305">
    <property type="component" value="Chromosome"/>
</dbReference>
<dbReference type="PANTHER" id="PTHR23355">
    <property type="entry name" value="RIBONUCLEASE"/>
    <property type="match status" value="1"/>
</dbReference>
<dbReference type="Pfam" id="PF00773">
    <property type="entry name" value="RNB"/>
    <property type="match status" value="1"/>
</dbReference>
<accession>A0ABY6G111</accession>
<gene>
    <name evidence="2" type="ORF">BRM3_12065</name>
</gene>